<dbReference type="AlphaFoldDB" id="A0A392SXT3"/>
<keyword evidence="2" id="KW-1185">Reference proteome</keyword>
<comment type="caution">
    <text evidence="1">The sequence shown here is derived from an EMBL/GenBank/DDBJ whole genome shotgun (WGS) entry which is preliminary data.</text>
</comment>
<name>A0A392SXT3_9FABA</name>
<protein>
    <submittedName>
        <fullName evidence="1">Uncharacterized protein</fullName>
    </submittedName>
</protein>
<evidence type="ECO:0000313" key="2">
    <source>
        <dbReference type="Proteomes" id="UP000265520"/>
    </source>
</evidence>
<accession>A0A392SXT3</accession>
<dbReference type="EMBL" id="LXQA010451420">
    <property type="protein sequence ID" value="MCI52700.1"/>
    <property type="molecule type" value="Genomic_DNA"/>
</dbReference>
<feature type="non-terminal residue" evidence="1">
    <location>
        <position position="1"/>
    </location>
</feature>
<evidence type="ECO:0000313" key="1">
    <source>
        <dbReference type="EMBL" id="MCI52700.1"/>
    </source>
</evidence>
<dbReference type="Proteomes" id="UP000265520">
    <property type="component" value="Unassembled WGS sequence"/>
</dbReference>
<proteinExistence type="predicted"/>
<sequence length="34" mass="3859">NLFAFTKTLDDGSREPEFDSGVEQSMVRLYLPPV</sequence>
<reference evidence="1 2" key="1">
    <citation type="journal article" date="2018" name="Front. Plant Sci.">
        <title>Red Clover (Trifolium pratense) and Zigzag Clover (T. medium) - A Picture of Genomic Similarities and Differences.</title>
        <authorList>
            <person name="Dluhosova J."/>
            <person name="Istvanek J."/>
            <person name="Nedelnik J."/>
            <person name="Repkova J."/>
        </authorList>
    </citation>
    <scope>NUCLEOTIDE SEQUENCE [LARGE SCALE GENOMIC DNA]</scope>
    <source>
        <strain evidence="2">cv. 10/8</strain>
        <tissue evidence="1">Leaf</tissue>
    </source>
</reference>
<organism evidence="1 2">
    <name type="scientific">Trifolium medium</name>
    <dbReference type="NCBI Taxonomy" id="97028"/>
    <lineage>
        <taxon>Eukaryota</taxon>
        <taxon>Viridiplantae</taxon>
        <taxon>Streptophyta</taxon>
        <taxon>Embryophyta</taxon>
        <taxon>Tracheophyta</taxon>
        <taxon>Spermatophyta</taxon>
        <taxon>Magnoliopsida</taxon>
        <taxon>eudicotyledons</taxon>
        <taxon>Gunneridae</taxon>
        <taxon>Pentapetalae</taxon>
        <taxon>rosids</taxon>
        <taxon>fabids</taxon>
        <taxon>Fabales</taxon>
        <taxon>Fabaceae</taxon>
        <taxon>Papilionoideae</taxon>
        <taxon>50 kb inversion clade</taxon>
        <taxon>NPAAA clade</taxon>
        <taxon>Hologalegina</taxon>
        <taxon>IRL clade</taxon>
        <taxon>Trifolieae</taxon>
        <taxon>Trifolium</taxon>
    </lineage>
</organism>